<evidence type="ECO:0000256" key="1">
    <source>
        <dbReference type="SAM" id="MobiDB-lite"/>
    </source>
</evidence>
<dbReference type="RefSeq" id="WP_222580992.1">
    <property type="nucleotide sequence ID" value="NZ_JAHVHU010000014.1"/>
</dbReference>
<feature type="region of interest" description="Disordered" evidence="1">
    <location>
        <begin position="1"/>
        <end position="24"/>
    </location>
</feature>
<gene>
    <name evidence="2" type="ORF">KUV50_14990</name>
</gene>
<proteinExistence type="predicted"/>
<sequence>MSEYSLGSSETRGSQSTSDEGTETSLFRAGKHSLHLKIYNLIAAGIVFYFKEFVIGPNVVTAEPR</sequence>
<keyword evidence="3" id="KW-1185">Reference proteome</keyword>
<evidence type="ECO:0000313" key="2">
    <source>
        <dbReference type="EMBL" id="MBY5959455.1"/>
    </source>
</evidence>
<accession>A0A953HWD0</accession>
<dbReference type="EMBL" id="JAHVHU010000014">
    <property type="protein sequence ID" value="MBY5959455.1"/>
    <property type="molecule type" value="Genomic_DNA"/>
</dbReference>
<dbReference type="Proteomes" id="UP000753961">
    <property type="component" value="Unassembled WGS sequence"/>
</dbReference>
<evidence type="ECO:0000313" key="3">
    <source>
        <dbReference type="Proteomes" id="UP000753961"/>
    </source>
</evidence>
<name>A0A953HWD0_9BACT</name>
<protein>
    <submittedName>
        <fullName evidence="2">Uncharacterized protein</fullName>
    </submittedName>
</protein>
<comment type="caution">
    <text evidence="2">The sequence shown here is derived from an EMBL/GenBank/DDBJ whole genome shotgun (WGS) entry which is preliminary data.</text>
</comment>
<organism evidence="2 3">
    <name type="scientific">Membranihabitans marinus</name>
    <dbReference type="NCBI Taxonomy" id="1227546"/>
    <lineage>
        <taxon>Bacteria</taxon>
        <taxon>Pseudomonadati</taxon>
        <taxon>Bacteroidota</taxon>
        <taxon>Saprospiria</taxon>
        <taxon>Saprospirales</taxon>
        <taxon>Saprospiraceae</taxon>
        <taxon>Membranihabitans</taxon>
    </lineage>
</organism>
<reference evidence="2" key="1">
    <citation type="submission" date="2021-06" db="EMBL/GenBank/DDBJ databases">
        <title>44 bacteria genomes isolated from Dapeng, Shenzhen.</title>
        <authorList>
            <person name="Zheng W."/>
            <person name="Yu S."/>
            <person name="Huang Y."/>
        </authorList>
    </citation>
    <scope>NUCLEOTIDE SEQUENCE</scope>
    <source>
        <strain evidence="2">DP5N28-2</strain>
    </source>
</reference>
<dbReference type="AlphaFoldDB" id="A0A953HWD0"/>